<keyword evidence="3" id="KW-1185">Reference proteome</keyword>
<comment type="caution">
    <text evidence="2">The sequence shown here is derived from an EMBL/GenBank/DDBJ whole genome shotgun (WGS) entry which is preliminary data.</text>
</comment>
<evidence type="ECO:0000313" key="3">
    <source>
        <dbReference type="Proteomes" id="UP001500683"/>
    </source>
</evidence>
<dbReference type="Proteomes" id="UP001500683">
    <property type="component" value="Unassembled WGS sequence"/>
</dbReference>
<feature type="region of interest" description="Disordered" evidence="1">
    <location>
        <begin position="79"/>
        <end position="100"/>
    </location>
</feature>
<name>A0ABP7W2Q6_9ACTN</name>
<reference evidence="3" key="1">
    <citation type="journal article" date="2019" name="Int. J. Syst. Evol. Microbiol.">
        <title>The Global Catalogue of Microorganisms (GCM) 10K type strain sequencing project: providing services to taxonomists for standard genome sequencing and annotation.</title>
        <authorList>
            <consortium name="The Broad Institute Genomics Platform"/>
            <consortium name="The Broad Institute Genome Sequencing Center for Infectious Disease"/>
            <person name="Wu L."/>
            <person name="Ma J."/>
        </authorList>
    </citation>
    <scope>NUCLEOTIDE SEQUENCE [LARGE SCALE GENOMIC DNA]</scope>
    <source>
        <strain evidence="3">JCM 16702</strain>
    </source>
</reference>
<proteinExistence type="predicted"/>
<dbReference type="EMBL" id="BAAAZG010000026">
    <property type="protein sequence ID" value="GAA4079414.1"/>
    <property type="molecule type" value="Genomic_DNA"/>
</dbReference>
<gene>
    <name evidence="2" type="ORF">GCM10022214_42220</name>
</gene>
<sequence length="100" mass="10903">MIAGSVLFGSGTGVRSQTHWWTWMRQIMPYSMVPCRAACSVHGAPLGFGGTAVIDRLCDCVWRSVVPWGTVAPVQTLSSEPVRSRGQAKDRNQAEALRRG</sequence>
<evidence type="ECO:0000256" key="1">
    <source>
        <dbReference type="SAM" id="MobiDB-lite"/>
    </source>
</evidence>
<protein>
    <recommendedName>
        <fullName evidence="4">Membrane protein insertion efficiency factor YidD</fullName>
    </recommendedName>
</protein>
<feature type="compositionally biased region" description="Basic and acidic residues" evidence="1">
    <location>
        <begin position="87"/>
        <end position="100"/>
    </location>
</feature>
<organism evidence="2 3">
    <name type="scientific">Actinomadura miaoliensis</name>
    <dbReference type="NCBI Taxonomy" id="430685"/>
    <lineage>
        <taxon>Bacteria</taxon>
        <taxon>Bacillati</taxon>
        <taxon>Actinomycetota</taxon>
        <taxon>Actinomycetes</taxon>
        <taxon>Streptosporangiales</taxon>
        <taxon>Thermomonosporaceae</taxon>
        <taxon>Actinomadura</taxon>
    </lineage>
</organism>
<evidence type="ECO:0008006" key="4">
    <source>
        <dbReference type="Google" id="ProtNLM"/>
    </source>
</evidence>
<accession>A0ABP7W2Q6</accession>
<evidence type="ECO:0000313" key="2">
    <source>
        <dbReference type="EMBL" id="GAA4079414.1"/>
    </source>
</evidence>